<sequence>MSGGFLAAALLPILGGMILNGGKKRRKPNQLNLPSFRGVMEVKSAIDGRIRFHAPFLKGNDELAKQAGQQIGRLGAVTEVSANTVTGSLLVRYDTAAVEPQLLMAAVIKLLGLEEAARQSGGSLLGKECRTFADSLNHAVADKTGKAAFLGEFFNKYLQTYPQLPFAGGGRFVVQG</sequence>
<gene>
    <name evidence="1" type="ORF">H8S18_08390</name>
</gene>
<protein>
    <submittedName>
        <fullName evidence="1">Uncharacterized protein</fullName>
    </submittedName>
</protein>
<evidence type="ECO:0000313" key="1">
    <source>
        <dbReference type="EMBL" id="MBC5648353.1"/>
    </source>
</evidence>
<dbReference type="Pfam" id="PF19991">
    <property type="entry name" value="HMA_2"/>
    <property type="match status" value="1"/>
</dbReference>
<name>A0ABR7EFC0_9FIRM</name>
<keyword evidence="2" id="KW-1185">Reference proteome</keyword>
<dbReference type="Proteomes" id="UP000606889">
    <property type="component" value="Unassembled WGS sequence"/>
</dbReference>
<proteinExistence type="predicted"/>
<dbReference type="EMBL" id="JACOON010000004">
    <property type="protein sequence ID" value="MBC5648353.1"/>
    <property type="molecule type" value="Genomic_DNA"/>
</dbReference>
<comment type="caution">
    <text evidence="1">The sequence shown here is derived from an EMBL/GenBank/DDBJ whole genome shotgun (WGS) entry which is preliminary data.</text>
</comment>
<accession>A0ABR7EFC0</accession>
<organism evidence="1 2">
    <name type="scientific">Christensenella tenuis</name>
    <dbReference type="NCBI Taxonomy" id="2763033"/>
    <lineage>
        <taxon>Bacteria</taxon>
        <taxon>Bacillati</taxon>
        <taxon>Bacillota</taxon>
        <taxon>Clostridia</taxon>
        <taxon>Christensenellales</taxon>
        <taxon>Christensenellaceae</taxon>
        <taxon>Christensenella</taxon>
    </lineage>
</organism>
<evidence type="ECO:0000313" key="2">
    <source>
        <dbReference type="Proteomes" id="UP000606889"/>
    </source>
</evidence>
<dbReference type="RefSeq" id="WP_186857862.1">
    <property type="nucleotide sequence ID" value="NZ_JACOON010000004.1"/>
</dbReference>
<reference evidence="1 2" key="1">
    <citation type="submission" date="2020-08" db="EMBL/GenBank/DDBJ databases">
        <title>Genome public.</title>
        <authorList>
            <person name="Liu C."/>
            <person name="Sun Q."/>
        </authorList>
    </citation>
    <scope>NUCLEOTIDE SEQUENCE [LARGE SCALE GENOMIC DNA]</scope>
    <source>
        <strain evidence="1 2">NSJ-35</strain>
    </source>
</reference>